<name>A0A1Z3HM66_9CYAN</name>
<dbReference type="OrthoDB" id="396512at2"/>
<proteinExistence type="predicted"/>
<keyword evidence="3" id="KW-1185">Reference proteome</keyword>
<organism evidence="2 3">
    <name type="scientific">Halomicronema hongdechloris C2206</name>
    <dbReference type="NCBI Taxonomy" id="1641165"/>
    <lineage>
        <taxon>Bacteria</taxon>
        <taxon>Bacillati</taxon>
        <taxon>Cyanobacteriota</taxon>
        <taxon>Cyanophyceae</taxon>
        <taxon>Nodosilineales</taxon>
        <taxon>Nodosilineaceae</taxon>
        <taxon>Halomicronema</taxon>
    </lineage>
</organism>
<dbReference type="PROSITE" id="PS50192">
    <property type="entry name" value="T_SNARE"/>
    <property type="match status" value="1"/>
</dbReference>
<dbReference type="InterPro" id="IPR000727">
    <property type="entry name" value="T_SNARE_dom"/>
</dbReference>
<dbReference type="EMBL" id="CP021983">
    <property type="protein sequence ID" value="ASC71401.1"/>
    <property type="molecule type" value="Genomic_DNA"/>
</dbReference>
<dbReference type="Proteomes" id="UP000191901">
    <property type="component" value="Chromosome"/>
</dbReference>
<dbReference type="STRING" id="1641165.XM38_22990"/>
<accession>A0A1Z3HM66</accession>
<protein>
    <recommendedName>
        <fullName evidence="1">t-SNARE coiled-coil homology domain-containing protein</fullName>
    </recommendedName>
</protein>
<dbReference type="KEGG" id="hhg:XM38_023530"/>
<dbReference type="Pfam" id="PF07693">
    <property type="entry name" value="KAP_NTPase"/>
    <property type="match status" value="1"/>
</dbReference>
<evidence type="ECO:0000313" key="3">
    <source>
        <dbReference type="Proteomes" id="UP000191901"/>
    </source>
</evidence>
<gene>
    <name evidence="2" type="ORF">XM38_023530</name>
</gene>
<dbReference type="RefSeq" id="WP_080813125.1">
    <property type="nucleotide sequence ID" value="NZ_CP021983.2"/>
</dbReference>
<evidence type="ECO:0000259" key="1">
    <source>
        <dbReference type="PROSITE" id="PS50192"/>
    </source>
</evidence>
<dbReference type="InterPro" id="IPR027417">
    <property type="entry name" value="P-loop_NTPase"/>
</dbReference>
<evidence type="ECO:0000313" key="2">
    <source>
        <dbReference type="EMBL" id="ASC71401.1"/>
    </source>
</evidence>
<dbReference type="AlphaFoldDB" id="A0A1Z3HM66"/>
<reference evidence="2 3" key="1">
    <citation type="journal article" date="2016" name="Biochim. Biophys. Acta">
        <title>Characterization of red-shifted phycobilisomes isolated from the chlorophyll f-containing cyanobacterium Halomicronema hongdechloris.</title>
        <authorList>
            <person name="Li Y."/>
            <person name="Lin Y."/>
            <person name="Garvey C.J."/>
            <person name="Birch D."/>
            <person name="Corkery R.W."/>
            <person name="Loughlin P.C."/>
            <person name="Scheer H."/>
            <person name="Willows R.D."/>
            <person name="Chen M."/>
        </authorList>
    </citation>
    <scope>NUCLEOTIDE SEQUENCE [LARGE SCALE GENOMIC DNA]</scope>
    <source>
        <strain evidence="2 3">C2206</strain>
    </source>
</reference>
<feature type="domain" description="T-SNARE coiled-coil homology" evidence="1">
    <location>
        <begin position="235"/>
        <end position="297"/>
    </location>
</feature>
<dbReference type="InterPro" id="IPR011646">
    <property type="entry name" value="KAP_P-loop"/>
</dbReference>
<sequence length="651" mass="76270">MEDGHAKPKMSANSHVREYLNYYCRLPCEPRFAVLLKGEWGSGKTWFINRYEEILKERNQKCLYISLYGISNVAEIDDKFFQLLYPIRSSKGMAITGIIVKGLLKGALKIDLNSDGKDDATWNIQIPEINFPERLKDINQSILIFDDLERCSIELGNLLGYINYFVEHQGLKVILIANEDELSKNESYKAIKEKLIGKTFSISPDFRDAMEDFVSQVHNEDAKNFLLKNSEKIRDLYNSKNYQNLRILNQIILEFERIFEKLPGEVKSRSEILENILENFVNFSTEISCGSIHPKDLNKLWEEYNHMLIGDKSSSNPNGKENEEIFYRRIFGRHDFFNSPFPNLYWWEVLFDKGVIDEQELKQSILSSKYFQDENTPDWTKLWHYSELDDDKFNDLIKKVEVDYGNRIFTDIGIIKHIVGLFLKFSDAGVYPRSKQDILEDSKRYIDDLRSKNKLEPFPKSSTLPETIGHIIGGYQSLEFMGKEFEEFEEFCNHLNEIRQLVTIDKIREDALCLLDMMKNDVNKLYRILCFDSSPAQDESEPRYHEIPILNYIPSADFMASILTMKPEEQRNVFSIISERYKYQNINKKLIEELEWLKSVQTLLLEESSCRQGKLSEFRLKEFNTYYLKETIARLATGKETSGEEKLGEVQ</sequence>
<dbReference type="SUPFAM" id="SSF52540">
    <property type="entry name" value="P-loop containing nucleoside triphosphate hydrolases"/>
    <property type="match status" value="1"/>
</dbReference>